<evidence type="ECO:0000313" key="11">
    <source>
        <dbReference type="Proteomes" id="UP001165190"/>
    </source>
</evidence>
<keyword evidence="6" id="KW-0067">ATP-binding</keyword>
<dbReference type="InterPro" id="IPR042197">
    <property type="entry name" value="Apaf_helical"/>
</dbReference>
<dbReference type="Pfam" id="PF13855">
    <property type="entry name" value="LRR_8"/>
    <property type="match status" value="1"/>
</dbReference>
<dbReference type="OrthoDB" id="1926275at2759"/>
<reference evidence="10" key="1">
    <citation type="submission" date="2023-05" db="EMBL/GenBank/DDBJ databases">
        <title>Genome and transcriptome analyses reveal genes involved in the formation of fine ridges on petal epidermal cells in Hibiscus trionum.</title>
        <authorList>
            <person name="Koshimizu S."/>
            <person name="Masuda S."/>
            <person name="Ishii T."/>
            <person name="Shirasu K."/>
            <person name="Hoshino A."/>
            <person name="Arita M."/>
        </authorList>
    </citation>
    <scope>NUCLEOTIDE SEQUENCE</scope>
    <source>
        <strain evidence="10">Hamamatsu line</strain>
    </source>
</reference>
<evidence type="ECO:0000259" key="8">
    <source>
        <dbReference type="Pfam" id="PF23247"/>
    </source>
</evidence>
<evidence type="ECO:0000256" key="6">
    <source>
        <dbReference type="ARBA" id="ARBA00022840"/>
    </source>
</evidence>
<dbReference type="Gene3D" id="1.10.8.430">
    <property type="entry name" value="Helical domain of apoptotic protease-activating factors"/>
    <property type="match status" value="1"/>
</dbReference>
<dbReference type="InterPro" id="IPR002182">
    <property type="entry name" value="NB-ARC"/>
</dbReference>
<dbReference type="InterPro" id="IPR058922">
    <property type="entry name" value="WHD_DRP"/>
</dbReference>
<dbReference type="Pfam" id="PF23559">
    <property type="entry name" value="WHD_DRP"/>
    <property type="match status" value="1"/>
</dbReference>
<dbReference type="Pfam" id="PF00931">
    <property type="entry name" value="NB-ARC"/>
    <property type="match status" value="1"/>
</dbReference>
<dbReference type="EMBL" id="BSYR01000061">
    <property type="protein sequence ID" value="GMJ11392.1"/>
    <property type="molecule type" value="Genomic_DNA"/>
</dbReference>
<evidence type="ECO:0000256" key="2">
    <source>
        <dbReference type="ARBA" id="ARBA00022614"/>
    </source>
</evidence>
<dbReference type="Gene3D" id="1.10.10.10">
    <property type="entry name" value="Winged helix-like DNA-binding domain superfamily/Winged helix DNA-binding domain"/>
    <property type="match status" value="1"/>
</dbReference>
<sequence length="1052" mass="120022">MELIGPIIDVLSCLGDPACRYIGHHRKLEERMNYLQTRVDHLNTLKRDTELRIKAELRWGKILREEVEKWLLDIQGVNDEMRVINQRLQHVSCFTRARLGKLVSLTVQQVEKIIEQGAFTDSLVIDKPSDAGIPFQLGHLEGETVVKAEIWNYLMGDETGMVGVCGMGGIGKTTIMKHIHNQLLKESKALFEKLIWVTVSKEINIPNLQQEIAKAFGIVALPELEQERVAVLMDELGKKKFVLILDDVWKKFSLSEVGIPIPTSSCGSKLVLTSRSIEECRSMDCKIVKVKPLSNKESMNLFLKHVGREVLDVPSLKEVLGHIVKECDGLPLAIVVIAGSMKGTFDVREWRNALRELREHVRSVKNADEEIYERLKFSFDRLRDQKIQNCFLYCSLYPEDYVIPRMELIEYWIDEGFLGTGSREEMYDWGHTILNRLENNCLLEKDGKGDNVKMHDVMRDTALYIKDRNRFMVKAGIGLYEFPNNQEWAEDLERVSLMMNSIRKFPPDLSPICANLSTLLLQKNKFRYGIPESFFLHMPGLCILDLSYSDIEQLPDSVSNLEKLKSLVLHQCCWLRYVPSLEKLKALRKLDLCNTAIEKVPDGLEMLANLTYLNLFTESLKELPIAIVPKLSCLQYLVLYVESSTLKTRGLESVTRLTKLETFEGRFNELVDFNTYCRSSQVQGLSSYLLVMAPLEAKFELKQVHPPKMSRFVFKLNGNKEIYRKNLFKLLSRIEGLESGILDGEAKLTVVGCVESSTVLTTLAKCGSEAVLLKHPIPCCLPQKEVVLNGCHIGREDTVAFPSNLRSLRIYEFHNLRSLSHISFFQQTNELETCSIHGCRGMESVVELWSSSSPCNPLQNLELLHLEKLDNLHTLVKVVEREACLVSTSSSLITADIFSQLKSFHIEACSNMKQLFPFECGNGLQNLENLVVDNCVQMEEIVASEGEGENRKGKGTCSPTTTFSFPKLRVLRLVKLPALKSICGSNMVMTCDSLRCIEIYDCPGLKRMPLLLPIFEDSSHPFERISCSKKWWKSVEWYHPNAKNVLQPWWRH</sequence>
<protein>
    <recommendedName>
        <fullName evidence="12">NB-ARC domain-containing protein</fullName>
    </recommendedName>
</protein>
<accession>A0A9W7JAI6</accession>
<evidence type="ECO:0000313" key="10">
    <source>
        <dbReference type="EMBL" id="GMJ11392.1"/>
    </source>
</evidence>
<dbReference type="GO" id="GO:0043531">
    <property type="term" value="F:ADP binding"/>
    <property type="evidence" value="ECO:0007669"/>
    <property type="project" value="InterPro"/>
</dbReference>
<dbReference type="Gene3D" id="3.80.10.10">
    <property type="entry name" value="Ribonuclease Inhibitor"/>
    <property type="match status" value="2"/>
</dbReference>
<dbReference type="Gene3D" id="3.40.50.300">
    <property type="entry name" value="P-loop containing nucleotide triphosphate hydrolases"/>
    <property type="match status" value="1"/>
</dbReference>
<dbReference type="SUPFAM" id="SSF52047">
    <property type="entry name" value="RNI-like"/>
    <property type="match status" value="1"/>
</dbReference>
<gene>
    <name evidence="10" type="ORF">HRI_004808400</name>
</gene>
<dbReference type="InterPro" id="IPR027417">
    <property type="entry name" value="P-loop_NTPase"/>
</dbReference>
<keyword evidence="3" id="KW-0677">Repeat</keyword>
<dbReference type="InterPro" id="IPR032675">
    <property type="entry name" value="LRR_dom_sf"/>
</dbReference>
<organism evidence="10 11">
    <name type="scientific">Hibiscus trionum</name>
    <name type="common">Flower of an hour</name>
    <dbReference type="NCBI Taxonomy" id="183268"/>
    <lineage>
        <taxon>Eukaryota</taxon>
        <taxon>Viridiplantae</taxon>
        <taxon>Streptophyta</taxon>
        <taxon>Embryophyta</taxon>
        <taxon>Tracheophyta</taxon>
        <taxon>Spermatophyta</taxon>
        <taxon>Magnoliopsida</taxon>
        <taxon>eudicotyledons</taxon>
        <taxon>Gunneridae</taxon>
        <taxon>Pentapetalae</taxon>
        <taxon>rosids</taxon>
        <taxon>malvids</taxon>
        <taxon>Malvales</taxon>
        <taxon>Malvaceae</taxon>
        <taxon>Malvoideae</taxon>
        <taxon>Hibiscus</taxon>
    </lineage>
</organism>
<evidence type="ECO:0000259" key="7">
    <source>
        <dbReference type="Pfam" id="PF00931"/>
    </source>
</evidence>
<dbReference type="FunFam" id="3.40.50.300:FF:001091">
    <property type="entry name" value="Probable disease resistance protein At1g61300"/>
    <property type="match status" value="1"/>
</dbReference>
<dbReference type="Proteomes" id="UP001165190">
    <property type="component" value="Unassembled WGS sequence"/>
</dbReference>
<dbReference type="InterPro" id="IPR001611">
    <property type="entry name" value="Leu-rich_rpt"/>
</dbReference>
<dbReference type="InterPro" id="IPR050905">
    <property type="entry name" value="Plant_NBS-LRR"/>
</dbReference>
<comment type="caution">
    <text evidence="10">The sequence shown here is derived from an EMBL/GenBank/DDBJ whole genome shotgun (WGS) entry which is preliminary data.</text>
</comment>
<dbReference type="SUPFAM" id="SSF52540">
    <property type="entry name" value="P-loop containing nucleoside triphosphate hydrolases"/>
    <property type="match status" value="1"/>
</dbReference>
<evidence type="ECO:0000256" key="1">
    <source>
        <dbReference type="ARBA" id="ARBA00008894"/>
    </source>
</evidence>
<name>A0A9W7JAI6_HIBTR</name>
<evidence type="ECO:0000256" key="4">
    <source>
        <dbReference type="ARBA" id="ARBA00022741"/>
    </source>
</evidence>
<evidence type="ECO:0000256" key="5">
    <source>
        <dbReference type="ARBA" id="ARBA00022821"/>
    </source>
</evidence>
<keyword evidence="5" id="KW-0611">Plant defense</keyword>
<feature type="domain" description="NB-ARC" evidence="7">
    <location>
        <begin position="147"/>
        <end position="309"/>
    </location>
</feature>
<evidence type="ECO:0008006" key="12">
    <source>
        <dbReference type="Google" id="ProtNLM"/>
    </source>
</evidence>
<dbReference type="PRINTS" id="PR00364">
    <property type="entry name" value="DISEASERSIST"/>
</dbReference>
<keyword evidence="11" id="KW-1185">Reference proteome</keyword>
<dbReference type="PANTHER" id="PTHR33463">
    <property type="entry name" value="NB-ARC DOMAIN-CONTAINING PROTEIN-RELATED"/>
    <property type="match status" value="1"/>
</dbReference>
<dbReference type="InterPro" id="IPR057135">
    <property type="entry name" value="At4g27190-like_LRR"/>
</dbReference>
<proteinExistence type="inferred from homology"/>
<dbReference type="AlphaFoldDB" id="A0A9W7JAI6"/>
<dbReference type="GO" id="GO:0005524">
    <property type="term" value="F:ATP binding"/>
    <property type="evidence" value="ECO:0007669"/>
    <property type="project" value="UniProtKB-KW"/>
</dbReference>
<evidence type="ECO:0000259" key="9">
    <source>
        <dbReference type="Pfam" id="PF23559"/>
    </source>
</evidence>
<dbReference type="GO" id="GO:0006952">
    <property type="term" value="P:defense response"/>
    <property type="evidence" value="ECO:0007669"/>
    <property type="project" value="UniProtKB-KW"/>
</dbReference>
<dbReference type="FunFam" id="1.10.10.10:FF:000322">
    <property type="entry name" value="Probable disease resistance protein At1g63360"/>
    <property type="match status" value="1"/>
</dbReference>
<feature type="domain" description="Disease resistance protein At4g27190-like leucine-rich repeats" evidence="8">
    <location>
        <begin position="894"/>
        <end position="1008"/>
    </location>
</feature>
<dbReference type="SUPFAM" id="SSF52058">
    <property type="entry name" value="L domain-like"/>
    <property type="match status" value="1"/>
</dbReference>
<evidence type="ECO:0000256" key="3">
    <source>
        <dbReference type="ARBA" id="ARBA00022737"/>
    </source>
</evidence>
<comment type="similarity">
    <text evidence="1">Belongs to the disease resistance NB-LRR family.</text>
</comment>
<dbReference type="InterPro" id="IPR036388">
    <property type="entry name" value="WH-like_DNA-bd_sf"/>
</dbReference>
<keyword evidence="4" id="KW-0547">Nucleotide-binding</keyword>
<dbReference type="PANTHER" id="PTHR33463:SF212">
    <property type="entry name" value="AND NB-ARC DOMAINS-CONTAINING DISEASE RESISTANCE PROTEIN, PUTATIVE-RELATED"/>
    <property type="match status" value="1"/>
</dbReference>
<dbReference type="Pfam" id="PF23247">
    <property type="entry name" value="LRR_RPS2"/>
    <property type="match status" value="1"/>
</dbReference>
<feature type="domain" description="Disease resistance protein winged helix" evidence="9">
    <location>
        <begin position="396"/>
        <end position="460"/>
    </location>
</feature>
<keyword evidence="2" id="KW-0433">Leucine-rich repeat</keyword>